<name>A0A4R3KCN4_9FIRM</name>
<organism evidence="12 13">
    <name type="scientific">Pectinatus cerevisiiphilus</name>
    <dbReference type="NCBI Taxonomy" id="86956"/>
    <lineage>
        <taxon>Bacteria</taxon>
        <taxon>Bacillati</taxon>
        <taxon>Bacillota</taxon>
        <taxon>Negativicutes</taxon>
        <taxon>Selenomonadales</taxon>
        <taxon>Selenomonadaceae</taxon>
        <taxon>Pectinatus</taxon>
    </lineage>
</organism>
<dbReference type="SUPFAM" id="SSF51445">
    <property type="entry name" value="(Trans)glycosidases"/>
    <property type="match status" value="2"/>
</dbReference>
<evidence type="ECO:0000256" key="3">
    <source>
        <dbReference type="ARBA" id="ARBA00012560"/>
    </source>
</evidence>
<sequence>MLEDFLPMHDSHNPYYRFPFGACTTDADIFLAIDIVAKQSPSSVSLRLWHENLGEKIISLQNSPQNPQHYAGRITTPTEGCLLWYYFIIKTEKGTIFYGNNVDHTGGIGQMYDQSPASFQITVYQADATTPPWFRHGVMYQIFPDRFYRHGSTIIPKKNVVYHADWHDTPYYYKDVDTKEIVSYDFFGGNIAGIKEKLPYLQDLGISVIYLNPVFESASNHHYDTGNYHKIDPILGSNEDFIDLCHYAKKLGIRIILDGVFSHTGSDSLYFNRYNNYPSIGAYQSKASPYYDWYTFRKYPCEYDSWWGFNTLPNVNETDPSYMNFIIDGENSVLRHWMKNGISGWRLDVIDELPQKFSRHFYKVLKSIQPDSVLIGEVWEDASNKVSYGVSREYLCGGEMDSAMNYPFRKTVLDFLLKHITGKMAIANLTSQKENYPIYNYYAMMNLVSSHDVERVITLLGEAANYENMPATAQAHYKLDPAHYKLGLLRSRLAALWQMTFPGVPSIYYGDEIGMQGLRDPYNRGAYAWDTDNTDLREWFKKLIKLRNQHIALQTGELLFLEEQNDVIAYLRCIRNHQDAFGKIAENDAFVIIINRSSTEKAHIKLDLHGFCHSALTDVLNKTADIPLQNDVLELDIEKLSGIILRQSKPSFYHKRNCGILLHPTCLYTPYGIGDLGQTAFSFIDWLHQGNQKYWQILPLNPVGFGASPYQSSSVFAGNKLLISPDSLLQDGLLISKELYQVVKNSTTVEFSTVATNKDKLLRKAFSRFSADEPFYLFCRNEKYWLDDYALYSALKKFYCNLPWTKWPKALKQHSPDALKEAAVIHQDEINYVKFVQYIFFKQWDKLKKYANSHDIKIIGDMPIFPSHDSADVWANQTLFNLDKDGSPITIAGVPPDYFSKDGQLWGNPHYRWDAMAKDNYKWWTERFRTLTKITDVIRLDHFRGFASYWAVDAKALTAREGKWQKGPGLVFFQTIKKQLPHLSLIAEDLGVITSDVEKLKNDCNLPGMKVLQFELQPNKQKRIGFSCAENNIVYTGTHDNDTTIGWLTKTLSPEDKAILAAHLHTYTADAAKLCKELMEYAYNSDARTVILPLQDVLLLDSSARMNLPGTVGKNWRWYLLPGSLTEKSAAFLANLCTKYNR</sequence>
<comment type="caution">
    <text evidence="12">The sequence shown here is derived from an EMBL/GenBank/DDBJ whole genome shotgun (WGS) entry which is preliminary data.</text>
</comment>
<dbReference type="EC" id="2.4.1.25" evidence="3 10"/>
<evidence type="ECO:0000256" key="1">
    <source>
        <dbReference type="ARBA" id="ARBA00000439"/>
    </source>
</evidence>
<dbReference type="GO" id="GO:0004134">
    <property type="term" value="F:4-alpha-glucanotransferase activity"/>
    <property type="evidence" value="ECO:0007669"/>
    <property type="project" value="UniProtKB-EC"/>
</dbReference>
<dbReference type="RefSeq" id="WP_243642159.1">
    <property type="nucleotide sequence ID" value="NZ_SMAA01000003.1"/>
</dbReference>
<evidence type="ECO:0000256" key="9">
    <source>
        <dbReference type="ARBA" id="ARBA00031501"/>
    </source>
</evidence>
<reference evidence="12 13" key="1">
    <citation type="submission" date="2019-03" db="EMBL/GenBank/DDBJ databases">
        <title>Genomic Encyclopedia of Type Strains, Phase IV (KMG-IV): sequencing the most valuable type-strain genomes for metagenomic binning, comparative biology and taxonomic classification.</title>
        <authorList>
            <person name="Goeker M."/>
        </authorList>
    </citation>
    <scope>NUCLEOTIDE SEQUENCE [LARGE SCALE GENOMIC DNA]</scope>
    <source>
        <strain evidence="12 13">DSM 20467</strain>
    </source>
</reference>
<keyword evidence="7 10" id="KW-0119">Carbohydrate metabolism</keyword>
<dbReference type="InterPro" id="IPR013780">
    <property type="entry name" value="Glyco_hydro_b"/>
</dbReference>
<dbReference type="EMBL" id="SMAA01000003">
    <property type="protein sequence ID" value="TCS80845.1"/>
    <property type="molecule type" value="Genomic_DNA"/>
</dbReference>
<gene>
    <name evidence="12" type="ORF">EDC37_10314</name>
</gene>
<keyword evidence="5 10" id="KW-0328">Glycosyltransferase</keyword>
<dbReference type="Gene3D" id="3.20.20.80">
    <property type="entry name" value="Glycosidases"/>
    <property type="match status" value="2"/>
</dbReference>
<dbReference type="GO" id="GO:0005975">
    <property type="term" value="P:carbohydrate metabolic process"/>
    <property type="evidence" value="ECO:0007669"/>
    <property type="project" value="InterPro"/>
</dbReference>
<dbReference type="InterPro" id="IPR006047">
    <property type="entry name" value="GH13_cat_dom"/>
</dbReference>
<dbReference type="CDD" id="cd11338">
    <property type="entry name" value="AmyAc_CMD"/>
    <property type="match status" value="1"/>
</dbReference>
<dbReference type="PANTHER" id="PTHR32438">
    <property type="entry name" value="4-ALPHA-GLUCANOTRANSFERASE DPE1, CHLOROPLASTIC/AMYLOPLASTIC"/>
    <property type="match status" value="1"/>
</dbReference>
<dbReference type="AlphaFoldDB" id="A0A4R3KCN4"/>
<evidence type="ECO:0000313" key="13">
    <source>
        <dbReference type="Proteomes" id="UP000295188"/>
    </source>
</evidence>
<evidence type="ECO:0000256" key="6">
    <source>
        <dbReference type="ARBA" id="ARBA00022679"/>
    </source>
</evidence>
<dbReference type="Gene3D" id="2.60.40.10">
    <property type="entry name" value="Immunoglobulins"/>
    <property type="match status" value="1"/>
</dbReference>
<feature type="domain" description="Glycosyl hydrolase family 13 catalytic" evidence="11">
    <location>
        <begin position="141"/>
        <end position="547"/>
    </location>
</feature>
<evidence type="ECO:0000256" key="10">
    <source>
        <dbReference type="RuleBase" id="RU361207"/>
    </source>
</evidence>
<dbReference type="InterPro" id="IPR013783">
    <property type="entry name" value="Ig-like_fold"/>
</dbReference>
<proteinExistence type="inferred from homology"/>
<comment type="similarity">
    <text evidence="2 10">Belongs to the disproportionating enzyme family.</text>
</comment>
<keyword evidence="13" id="KW-1185">Reference proteome</keyword>
<dbReference type="InterPro" id="IPR017853">
    <property type="entry name" value="GH"/>
</dbReference>
<evidence type="ECO:0000256" key="8">
    <source>
        <dbReference type="ARBA" id="ARBA00031423"/>
    </source>
</evidence>
<dbReference type="InterPro" id="IPR045857">
    <property type="entry name" value="O16G_dom_2"/>
</dbReference>
<dbReference type="Pfam" id="PF02446">
    <property type="entry name" value="Glyco_hydro_77"/>
    <property type="match status" value="1"/>
</dbReference>
<protein>
    <recommendedName>
        <fullName evidence="4 10">4-alpha-glucanotransferase</fullName>
        <ecNumber evidence="3 10">2.4.1.25</ecNumber>
    </recommendedName>
    <alternativeName>
        <fullName evidence="8 10">Amylomaltase</fullName>
    </alternativeName>
    <alternativeName>
        <fullName evidence="9 10">Disproportionating enzyme</fullName>
    </alternativeName>
</protein>
<dbReference type="PANTHER" id="PTHR32438:SF5">
    <property type="entry name" value="4-ALPHA-GLUCANOTRANSFERASE DPE1, CHLOROPLASTIC_AMYLOPLASTIC"/>
    <property type="match status" value="1"/>
</dbReference>
<dbReference type="InterPro" id="IPR004185">
    <property type="entry name" value="Glyco_hydro_13_lg-like_dom"/>
</dbReference>
<evidence type="ECO:0000256" key="4">
    <source>
        <dbReference type="ARBA" id="ARBA00020295"/>
    </source>
</evidence>
<dbReference type="Gene3D" id="3.90.400.10">
    <property type="entry name" value="Oligo-1,6-glucosidase, Domain 2"/>
    <property type="match status" value="1"/>
</dbReference>
<dbReference type="Proteomes" id="UP000295188">
    <property type="component" value="Unassembled WGS sequence"/>
</dbReference>
<dbReference type="Gene3D" id="2.60.40.1180">
    <property type="entry name" value="Golgi alpha-mannosidase II"/>
    <property type="match status" value="1"/>
</dbReference>
<dbReference type="NCBIfam" id="TIGR00217">
    <property type="entry name" value="malQ"/>
    <property type="match status" value="1"/>
</dbReference>
<dbReference type="NCBIfam" id="NF011080">
    <property type="entry name" value="PRK14508.1-3"/>
    <property type="match status" value="1"/>
</dbReference>
<dbReference type="CDD" id="cd02857">
    <property type="entry name" value="E_set_CDase_PDE_N"/>
    <property type="match status" value="1"/>
</dbReference>
<evidence type="ECO:0000256" key="5">
    <source>
        <dbReference type="ARBA" id="ARBA00022676"/>
    </source>
</evidence>
<evidence type="ECO:0000259" key="11">
    <source>
        <dbReference type="SMART" id="SM00642"/>
    </source>
</evidence>
<dbReference type="GO" id="GO:0004553">
    <property type="term" value="F:hydrolase activity, hydrolyzing O-glycosyl compounds"/>
    <property type="evidence" value="ECO:0007669"/>
    <property type="project" value="InterPro"/>
</dbReference>
<dbReference type="SMART" id="SM00642">
    <property type="entry name" value="Aamy"/>
    <property type="match status" value="1"/>
</dbReference>
<evidence type="ECO:0000256" key="7">
    <source>
        <dbReference type="ARBA" id="ARBA00023277"/>
    </source>
</evidence>
<evidence type="ECO:0000313" key="12">
    <source>
        <dbReference type="EMBL" id="TCS80845.1"/>
    </source>
</evidence>
<dbReference type="Pfam" id="PF00128">
    <property type="entry name" value="Alpha-amylase"/>
    <property type="match status" value="1"/>
</dbReference>
<accession>A0A4R3KCN4</accession>
<comment type="catalytic activity">
    <reaction evidence="1 10">
        <text>Transfers a segment of a (1-&gt;4)-alpha-D-glucan to a new position in an acceptor, which may be glucose or a (1-&gt;4)-alpha-D-glucan.</text>
        <dbReference type="EC" id="2.4.1.25"/>
    </reaction>
</comment>
<evidence type="ECO:0000256" key="2">
    <source>
        <dbReference type="ARBA" id="ARBA00005684"/>
    </source>
</evidence>
<keyword evidence="6 10" id="KW-0808">Transferase</keyword>
<dbReference type="InterPro" id="IPR003385">
    <property type="entry name" value="Glyco_hydro_77"/>
</dbReference>